<dbReference type="AlphaFoldDB" id="A0AAU6Q3L4"/>
<feature type="transmembrane region" description="Helical" evidence="1">
    <location>
        <begin position="126"/>
        <end position="146"/>
    </location>
</feature>
<keyword evidence="1" id="KW-0472">Membrane</keyword>
<name>A0AAU6Q3L4_9DEIO</name>
<accession>A0AAU6Q3L4</accession>
<dbReference type="EMBL" id="CP149782">
    <property type="protein sequence ID" value="WYF44858.1"/>
    <property type="molecule type" value="Genomic_DNA"/>
</dbReference>
<feature type="transmembrane region" description="Helical" evidence="1">
    <location>
        <begin position="99"/>
        <end position="120"/>
    </location>
</feature>
<protein>
    <submittedName>
        <fullName evidence="2">Uncharacterized protein</fullName>
    </submittedName>
</protein>
<evidence type="ECO:0000256" key="1">
    <source>
        <dbReference type="SAM" id="Phobius"/>
    </source>
</evidence>
<feature type="transmembrane region" description="Helical" evidence="1">
    <location>
        <begin position="50"/>
        <end position="65"/>
    </location>
</feature>
<feature type="transmembrane region" description="Helical" evidence="1">
    <location>
        <begin position="71"/>
        <end position="87"/>
    </location>
</feature>
<gene>
    <name evidence="2" type="ORF">WDJ50_01720</name>
</gene>
<keyword evidence="1" id="KW-1133">Transmembrane helix</keyword>
<dbReference type="RefSeq" id="WP_339096038.1">
    <property type="nucleotide sequence ID" value="NZ_CP149782.1"/>
</dbReference>
<sequence length="272" mass="29589">MTAGLLPPLLLWPTGLPEVSLLYALTLALLVAFWLGRVAREARRGRVPRVGWWFVPGLLTLLLARVGDLPALFGIGAGLLLLAEYWPGAYGRPRRRPRLAWPLSGLLLALGLLTSSLLAGQANLPTVLATLLSLLAGLAGLLAAALSPAPARREKAQGFALRWQQPQLPEWPEFSVTLTGQGARLTNTSPQPLKVVGWSPRSVNAWLPPRNEEGRLLDLLGSGQSAFLPLSERETGVRVWYVTPQKPEQTRLFRADWVPSTPQTATPAHLLN</sequence>
<reference evidence="2" key="1">
    <citation type="submission" date="2024-03" db="EMBL/GenBank/DDBJ databases">
        <title>Deinococcus weizhi sp. nov., isolated from human skin.</title>
        <authorList>
            <person name="Wei Z."/>
            <person name="Tian F."/>
            <person name="Yang C."/>
            <person name="Xin L.T."/>
            <person name="Wen Z.J."/>
            <person name="Lan K.C."/>
            <person name="Yu L."/>
            <person name="Zhe W."/>
            <person name="Dan F.D."/>
            <person name="Jun W."/>
            <person name="Rui Z."/>
            <person name="Yong X.J."/>
            <person name="Ting Y."/>
            <person name="Wei X."/>
            <person name="Xu Z.G."/>
            <person name="Xin Z."/>
            <person name="Dong F.G."/>
            <person name="Ni X.M."/>
            <person name="Zheng M.G."/>
            <person name="Chun Y."/>
            <person name="Qian W.X."/>
        </authorList>
    </citation>
    <scope>NUCLEOTIDE SEQUENCE</scope>
    <source>
        <strain evidence="2">VB142</strain>
    </source>
</reference>
<evidence type="ECO:0000313" key="2">
    <source>
        <dbReference type="EMBL" id="WYF44858.1"/>
    </source>
</evidence>
<keyword evidence="1" id="KW-0812">Transmembrane</keyword>
<feature type="transmembrane region" description="Helical" evidence="1">
    <location>
        <begin position="20"/>
        <end position="38"/>
    </location>
</feature>
<proteinExistence type="predicted"/>
<organism evidence="2">
    <name type="scientific">Deinococcus sp. VB142</name>
    <dbReference type="NCBI Taxonomy" id="3112952"/>
    <lineage>
        <taxon>Bacteria</taxon>
        <taxon>Thermotogati</taxon>
        <taxon>Deinococcota</taxon>
        <taxon>Deinococci</taxon>
        <taxon>Deinococcales</taxon>
        <taxon>Deinococcaceae</taxon>
        <taxon>Deinococcus</taxon>
    </lineage>
</organism>